<evidence type="ECO:0000313" key="2">
    <source>
        <dbReference type="EMBL" id="ABX41810.1"/>
    </source>
</evidence>
<dbReference type="HOGENOM" id="CLU_762283_0_0_9"/>
<dbReference type="Proteomes" id="UP000000370">
    <property type="component" value="Chromosome"/>
</dbReference>
<gene>
    <name evidence="2" type="ordered locus">Cphy_1435</name>
</gene>
<dbReference type="InterPro" id="IPR002477">
    <property type="entry name" value="Peptidoglycan-bd-like"/>
</dbReference>
<dbReference type="InterPro" id="IPR036366">
    <property type="entry name" value="PGBDSf"/>
</dbReference>
<reference evidence="3" key="1">
    <citation type="submission" date="2007-11" db="EMBL/GenBank/DDBJ databases">
        <title>Complete genome sequence of Clostridium phytofermentans ISDg.</title>
        <authorList>
            <person name="Leschine S.B."/>
            <person name="Warnick T.A."/>
            <person name="Blanchard J.L."/>
            <person name="Schnell D.J."/>
            <person name="Petit E.L."/>
            <person name="LaTouf W.G."/>
            <person name="Copeland A."/>
            <person name="Lucas S."/>
            <person name="Lapidus A."/>
            <person name="Barry K."/>
            <person name="Glavina del Rio T."/>
            <person name="Dalin E."/>
            <person name="Tice H."/>
            <person name="Pitluck S."/>
            <person name="Kiss H."/>
            <person name="Brettin T."/>
            <person name="Bruce D."/>
            <person name="Detter J.C."/>
            <person name="Han C."/>
            <person name="Kuske C."/>
            <person name="Schmutz J."/>
            <person name="Larimer F."/>
            <person name="Land M."/>
            <person name="Hauser L."/>
            <person name="Kyrpides N."/>
            <person name="Kim E.A."/>
            <person name="Richardson P."/>
        </authorList>
    </citation>
    <scope>NUCLEOTIDE SEQUENCE [LARGE SCALE GENOMIC DNA]</scope>
    <source>
        <strain evidence="3">ATCC 700394 / DSM 18823 / ISDg</strain>
    </source>
</reference>
<dbReference type="EMBL" id="CP000885">
    <property type="protein sequence ID" value="ABX41810.1"/>
    <property type="molecule type" value="Genomic_DNA"/>
</dbReference>
<evidence type="ECO:0000259" key="1">
    <source>
        <dbReference type="Pfam" id="PF01471"/>
    </source>
</evidence>
<feature type="domain" description="Peptidoglycan binding-like" evidence="1">
    <location>
        <begin position="118"/>
        <end position="172"/>
    </location>
</feature>
<protein>
    <submittedName>
        <fullName evidence="2">Peptidoglycan-binding domain 1 protein</fullName>
    </submittedName>
</protein>
<evidence type="ECO:0000313" key="3">
    <source>
        <dbReference type="Proteomes" id="UP000000370"/>
    </source>
</evidence>
<accession>A9KPR1</accession>
<dbReference type="RefSeq" id="WP_012199464.1">
    <property type="nucleotide sequence ID" value="NC_010001.1"/>
</dbReference>
<sequence>MANGDNASVTLAKIRAGTAYFQQDSTTYSDELKAVQKALYLYGYCPGGAPDGYFGSGMLGAVKGFQNENGLLNDGLFGQSSLTKLEAWSGTIYGTPTATPSLDQVRNGLDYYHSGDTGTPVTTIRTLLNNKGYTCASTGSYDADLVNVVKSFQTAMGLSSDGSAGQGTLAALEDTISDTAWLSSGTVNLTAGKLARVGFKNILLRRDIVTLLNNALNTHSINTKEKVKQFLAQCKAETDSGASLVEYIYRPGTTGTASYAPYYGAGFLQLTWSDAYTQYKAYKGDSKILSPGEYATQHVAIAYPGDSAGWFWNTYKSFNNNSVVDWSGTAQSICTTLTTKITGSSSGATTRYNNYQQISNVLK</sequence>
<dbReference type="InterPro" id="IPR023346">
    <property type="entry name" value="Lysozyme-like_dom_sf"/>
</dbReference>
<organism evidence="2 3">
    <name type="scientific">Lachnoclostridium phytofermentans (strain ATCC 700394 / DSM 18823 / ISDg)</name>
    <name type="common">Clostridium phytofermentans</name>
    <dbReference type="NCBI Taxonomy" id="357809"/>
    <lineage>
        <taxon>Bacteria</taxon>
        <taxon>Bacillati</taxon>
        <taxon>Bacillota</taxon>
        <taxon>Clostridia</taxon>
        <taxon>Lachnospirales</taxon>
        <taxon>Lachnospiraceae</taxon>
    </lineage>
</organism>
<dbReference type="Gene3D" id="1.10.101.10">
    <property type="entry name" value="PGBD-like superfamily/PGBD"/>
    <property type="match status" value="2"/>
</dbReference>
<keyword evidence="3" id="KW-1185">Reference proteome</keyword>
<dbReference type="STRING" id="357809.Cphy_1435"/>
<name>A9KPR1_LACP7</name>
<dbReference type="SUPFAM" id="SSF53955">
    <property type="entry name" value="Lysozyme-like"/>
    <property type="match status" value="1"/>
</dbReference>
<dbReference type="CAZy" id="GH19">
    <property type="family name" value="Glycoside Hydrolase Family 19"/>
</dbReference>
<dbReference type="KEGG" id="cpy:Cphy_1435"/>
<proteinExistence type="predicted"/>
<dbReference type="Pfam" id="PF01471">
    <property type="entry name" value="PG_binding_1"/>
    <property type="match status" value="2"/>
</dbReference>
<dbReference type="OrthoDB" id="529831at2"/>
<dbReference type="SUPFAM" id="SSF47090">
    <property type="entry name" value="PGBD-like"/>
    <property type="match status" value="2"/>
</dbReference>
<dbReference type="InterPro" id="IPR036365">
    <property type="entry name" value="PGBD-like_sf"/>
</dbReference>
<dbReference type="AlphaFoldDB" id="A9KPR1"/>
<dbReference type="Gene3D" id="1.10.530.10">
    <property type="match status" value="1"/>
</dbReference>
<feature type="domain" description="Peptidoglycan binding-like" evidence="1">
    <location>
        <begin position="30"/>
        <end position="85"/>
    </location>
</feature>